<dbReference type="SUPFAM" id="SSF53474">
    <property type="entry name" value="alpha/beta-Hydrolases"/>
    <property type="match status" value="1"/>
</dbReference>
<dbReference type="Gene3D" id="3.40.50.1820">
    <property type="entry name" value="alpha/beta hydrolase"/>
    <property type="match status" value="1"/>
</dbReference>
<evidence type="ECO:0000313" key="2">
    <source>
        <dbReference type="EMBL" id="CAF9922191.1"/>
    </source>
</evidence>
<evidence type="ECO:0000313" key="3">
    <source>
        <dbReference type="Proteomes" id="UP000664521"/>
    </source>
</evidence>
<dbReference type="EMBL" id="CAJPDS010000030">
    <property type="protein sequence ID" value="CAF9922191.1"/>
    <property type="molecule type" value="Genomic_DNA"/>
</dbReference>
<gene>
    <name evidence="2" type="ORF">HETSPECPRED_004991</name>
</gene>
<dbReference type="OrthoDB" id="5409895at2759"/>
<accession>A0A8H3FJP6</accession>
<dbReference type="InterPro" id="IPR010520">
    <property type="entry name" value="FrsA-like"/>
</dbReference>
<dbReference type="InterPro" id="IPR050261">
    <property type="entry name" value="FrsA_esterase"/>
</dbReference>
<dbReference type="Pfam" id="PF06500">
    <property type="entry name" value="FrsA-like"/>
    <property type="match status" value="1"/>
</dbReference>
<name>A0A8H3FJP6_9LECA</name>
<dbReference type="Proteomes" id="UP000664521">
    <property type="component" value="Unassembled WGS sequence"/>
</dbReference>
<keyword evidence="1" id="KW-0378">Hydrolase</keyword>
<proteinExistence type="predicted"/>
<reference evidence="2" key="1">
    <citation type="submission" date="2021-03" db="EMBL/GenBank/DDBJ databases">
        <authorList>
            <person name="Tagirdzhanova G."/>
        </authorList>
    </citation>
    <scope>NUCLEOTIDE SEQUENCE</scope>
</reference>
<dbReference type="InterPro" id="IPR029058">
    <property type="entry name" value="AB_hydrolase_fold"/>
</dbReference>
<organism evidence="2 3">
    <name type="scientific">Heterodermia speciosa</name>
    <dbReference type="NCBI Taxonomy" id="116794"/>
    <lineage>
        <taxon>Eukaryota</taxon>
        <taxon>Fungi</taxon>
        <taxon>Dikarya</taxon>
        <taxon>Ascomycota</taxon>
        <taxon>Pezizomycotina</taxon>
        <taxon>Lecanoromycetes</taxon>
        <taxon>OSLEUM clade</taxon>
        <taxon>Lecanoromycetidae</taxon>
        <taxon>Caliciales</taxon>
        <taxon>Physciaceae</taxon>
        <taxon>Heterodermia</taxon>
    </lineage>
</organism>
<dbReference type="PANTHER" id="PTHR22946:SF12">
    <property type="entry name" value="CONIDIAL PIGMENT BIOSYNTHESIS PROTEIN AYG1 (AFU_ORTHOLOGUE AFUA_2G17550)"/>
    <property type="match status" value="1"/>
</dbReference>
<protein>
    <submittedName>
        <fullName evidence="2">Uncharacterized protein</fullName>
    </submittedName>
</protein>
<comment type="caution">
    <text evidence="2">The sequence shown here is derived from an EMBL/GenBank/DDBJ whole genome shotgun (WGS) entry which is preliminary data.</text>
</comment>
<dbReference type="GO" id="GO:0016787">
    <property type="term" value="F:hydrolase activity"/>
    <property type="evidence" value="ECO:0007669"/>
    <property type="project" value="UniProtKB-KW"/>
</dbReference>
<sequence>MKLAPEGDWMLGEDFTKRAKHHESIKALWETKWKFPCSIGVYPFHDGKLEDFEPVFQYLIENNINDAYTDAYTTAFFPTCDALLAKAESETLAKNHAEASSLYFRIAALYRISRFPIMNSPIKYQAWEAQKAAYLKATANWVDPLTEELIPHTFRTEEEGEHIPVYVRVPVTASAAKPVPTMLLITGLDGYRPDNTQRSYEFVSRGWGVVIVEIPGTADSPADAKDPSSPDRLWDSVFKWMRERKIFDMKSVVSWGLSCGGYYAVRIAHTHAKQLKGSVAQGAGVHHFFGEGWLRKADDHEYPFDLSPALAQKYGYSSPEELFKGAQEKFSLLSTGIVQKPSCRLLLINGTHDGLMPIEDSLLLMNHGSPKEARFFPNLLHMGYPVSNNSIYPWLEGVMASC</sequence>
<keyword evidence="3" id="KW-1185">Reference proteome</keyword>
<dbReference type="PANTHER" id="PTHR22946">
    <property type="entry name" value="DIENELACTONE HYDROLASE DOMAIN-CONTAINING PROTEIN-RELATED"/>
    <property type="match status" value="1"/>
</dbReference>
<dbReference type="FunFam" id="3.40.50.1820:FF:000145">
    <property type="entry name" value="Pigment biosynthesis protein"/>
    <property type="match status" value="1"/>
</dbReference>
<evidence type="ECO:0000256" key="1">
    <source>
        <dbReference type="ARBA" id="ARBA00022801"/>
    </source>
</evidence>
<dbReference type="AlphaFoldDB" id="A0A8H3FJP6"/>